<dbReference type="EMBL" id="JAAOAQ010000191">
    <property type="protein sequence ID" value="KAF5562308.1"/>
    <property type="molecule type" value="Genomic_DNA"/>
</dbReference>
<feature type="domain" description="JmjC" evidence="2">
    <location>
        <begin position="189"/>
        <end position="277"/>
    </location>
</feature>
<dbReference type="Pfam" id="PF02373">
    <property type="entry name" value="JmjC"/>
    <property type="match status" value="1"/>
</dbReference>
<evidence type="ECO:0000256" key="1">
    <source>
        <dbReference type="SAM" id="MobiDB-lite"/>
    </source>
</evidence>
<gene>
    <name evidence="3" type="ORF">FPHYL_5741</name>
</gene>
<reference evidence="3 4" key="1">
    <citation type="submission" date="2020-05" db="EMBL/GenBank/DDBJ databases">
        <title>Identification and distribution of gene clusters putatively required for synthesis of sphingolipid metabolism inhibitors in phylogenetically diverse species of the filamentous fungus Fusarium.</title>
        <authorList>
            <person name="Kim H.-S."/>
            <person name="Busman M."/>
            <person name="Brown D.W."/>
            <person name="Divon H."/>
            <person name="Uhlig S."/>
            <person name="Proctor R.H."/>
        </authorList>
    </citation>
    <scope>NUCLEOTIDE SEQUENCE [LARGE SCALE GENOMIC DNA]</scope>
    <source>
        <strain evidence="3 4">NRRL 13617</strain>
    </source>
</reference>
<name>A0A8H5JXQ7_9HYPO</name>
<dbReference type="Proteomes" id="UP000582016">
    <property type="component" value="Unassembled WGS sequence"/>
</dbReference>
<evidence type="ECO:0000313" key="3">
    <source>
        <dbReference type="EMBL" id="KAF5562308.1"/>
    </source>
</evidence>
<evidence type="ECO:0000313" key="4">
    <source>
        <dbReference type="Proteomes" id="UP000582016"/>
    </source>
</evidence>
<protein>
    <submittedName>
        <fullName evidence="3">Transcription factor jumonjihydroxylase</fullName>
    </submittedName>
</protein>
<dbReference type="InterPro" id="IPR003347">
    <property type="entry name" value="JmjC_dom"/>
</dbReference>
<dbReference type="AlphaFoldDB" id="A0A8H5JXQ7"/>
<comment type="caution">
    <text evidence="3">The sequence shown here is derived from an EMBL/GenBank/DDBJ whole genome shotgun (WGS) entry which is preliminary data.</text>
</comment>
<sequence length="478" mass="53145">MSAVKIIRSEPIHLDSLDHLTNVYKDLASLRPADGAALVQCGQFLPPNAGFPPSTTKFHRPNTVSFLNPNRATSNKQDFLQIDPFTKHPRVVYQQPDRFNAPEGIMSPEDISNAIELVFKDRMKAQTRLIMENEDNTNSLLKVGHPLSECSTPIFGVTKSQGLVSFGKSVSEVILGDWGLGWSSLLIAGASGLFIIIAPGSNTVFEDALKTAFGIDKKTCSQFLRHFGIFPSLSFLRHHNVEFSLMQQRVGDVAIIFPGTYCYGIDTGTNYSENISWATDDWDPARVEYKSCSKRCGAKDIITRPTKRRCNLGEFSLQPLTTNLHHVTGLSQEMIELGPDAISSSQLPENEQDCQIRQETTASEDSQVGEGSRCQLVMSHSLESPSTDEELSKTPQSTRTLGRRAHDVFTLGIPSPVAAGGSHELSSFDGLHERVKEYLELSKREASANEKRTIEKIERYWARLQSEQAERRRGLPDF</sequence>
<evidence type="ECO:0000259" key="2">
    <source>
        <dbReference type="Pfam" id="PF02373"/>
    </source>
</evidence>
<dbReference type="Gene3D" id="2.60.120.650">
    <property type="entry name" value="Cupin"/>
    <property type="match status" value="1"/>
</dbReference>
<feature type="region of interest" description="Disordered" evidence="1">
    <location>
        <begin position="380"/>
        <end position="400"/>
    </location>
</feature>
<organism evidence="3 4">
    <name type="scientific">Fusarium phyllophilum</name>
    <dbReference type="NCBI Taxonomy" id="47803"/>
    <lineage>
        <taxon>Eukaryota</taxon>
        <taxon>Fungi</taxon>
        <taxon>Dikarya</taxon>
        <taxon>Ascomycota</taxon>
        <taxon>Pezizomycotina</taxon>
        <taxon>Sordariomycetes</taxon>
        <taxon>Hypocreomycetidae</taxon>
        <taxon>Hypocreales</taxon>
        <taxon>Nectriaceae</taxon>
        <taxon>Fusarium</taxon>
        <taxon>Fusarium fujikuroi species complex</taxon>
    </lineage>
</organism>
<dbReference type="OrthoDB" id="1678912at2759"/>
<proteinExistence type="predicted"/>
<keyword evidence="4" id="KW-1185">Reference proteome</keyword>
<accession>A0A8H5JXQ7</accession>